<evidence type="ECO:0000259" key="4">
    <source>
        <dbReference type="PROSITE" id="PS50949"/>
    </source>
</evidence>
<dbReference type="AlphaFoldDB" id="A0A1I0B0B3"/>
<dbReference type="GO" id="GO:0003677">
    <property type="term" value="F:DNA binding"/>
    <property type="evidence" value="ECO:0007669"/>
    <property type="project" value="UniProtKB-KW"/>
</dbReference>
<dbReference type="STRING" id="460384.SAMN05216313_101290"/>
<dbReference type="PROSITE" id="PS50949">
    <property type="entry name" value="HTH_GNTR"/>
    <property type="match status" value="1"/>
</dbReference>
<dbReference type="Pfam" id="PF07702">
    <property type="entry name" value="UTRA"/>
    <property type="match status" value="1"/>
</dbReference>
<reference evidence="6" key="1">
    <citation type="submission" date="2016-10" db="EMBL/GenBank/DDBJ databases">
        <authorList>
            <person name="Varghese N."/>
            <person name="Submissions S."/>
        </authorList>
    </citation>
    <scope>NUCLEOTIDE SEQUENCE [LARGE SCALE GENOMIC DNA]</scope>
    <source>
        <strain evidence="6">NLAE-zl-G277</strain>
    </source>
</reference>
<dbReference type="EMBL" id="FOIM01000001">
    <property type="protein sequence ID" value="SET00084.1"/>
    <property type="molecule type" value="Genomic_DNA"/>
</dbReference>
<dbReference type="Gene3D" id="1.10.10.10">
    <property type="entry name" value="Winged helix-like DNA-binding domain superfamily/Winged helix DNA-binding domain"/>
    <property type="match status" value="1"/>
</dbReference>
<evidence type="ECO:0000313" key="6">
    <source>
        <dbReference type="Proteomes" id="UP000198508"/>
    </source>
</evidence>
<dbReference type="InterPro" id="IPR036390">
    <property type="entry name" value="WH_DNA-bd_sf"/>
</dbReference>
<dbReference type="SMART" id="SM00866">
    <property type="entry name" value="UTRA"/>
    <property type="match status" value="1"/>
</dbReference>
<dbReference type="GO" id="GO:0003700">
    <property type="term" value="F:DNA-binding transcription factor activity"/>
    <property type="evidence" value="ECO:0007669"/>
    <property type="project" value="InterPro"/>
</dbReference>
<dbReference type="GeneID" id="93278670"/>
<evidence type="ECO:0000313" key="5">
    <source>
        <dbReference type="EMBL" id="SET00084.1"/>
    </source>
</evidence>
<name>A0A1I0B0B3_9FIRM</name>
<accession>A0A1I0B0B3</accession>
<dbReference type="InterPro" id="IPR036388">
    <property type="entry name" value="WH-like_DNA-bd_sf"/>
</dbReference>
<keyword evidence="1" id="KW-0805">Transcription regulation</keyword>
<gene>
    <name evidence="5" type="ORF">SAMN05216313_101290</name>
</gene>
<evidence type="ECO:0000256" key="2">
    <source>
        <dbReference type="ARBA" id="ARBA00023125"/>
    </source>
</evidence>
<dbReference type="PANTHER" id="PTHR44846">
    <property type="entry name" value="MANNOSYL-D-GLYCERATE TRANSPORT/METABOLISM SYSTEM REPRESSOR MNGR-RELATED"/>
    <property type="match status" value="1"/>
</dbReference>
<evidence type="ECO:0000256" key="1">
    <source>
        <dbReference type="ARBA" id="ARBA00023015"/>
    </source>
</evidence>
<protein>
    <submittedName>
        <fullName evidence="5">GntR family transcriptional regulator</fullName>
    </submittedName>
</protein>
<dbReference type="InterPro" id="IPR028978">
    <property type="entry name" value="Chorismate_lyase_/UTRA_dom_sf"/>
</dbReference>
<dbReference type="InterPro" id="IPR050679">
    <property type="entry name" value="Bact_HTH_transcr_reg"/>
</dbReference>
<dbReference type="CDD" id="cd07377">
    <property type="entry name" value="WHTH_GntR"/>
    <property type="match status" value="1"/>
</dbReference>
<dbReference type="PRINTS" id="PR00035">
    <property type="entry name" value="HTHGNTR"/>
</dbReference>
<feature type="domain" description="HTH gntR-type" evidence="4">
    <location>
        <begin position="4"/>
        <end position="72"/>
    </location>
</feature>
<keyword evidence="6" id="KW-1185">Reference proteome</keyword>
<dbReference type="PANTHER" id="PTHR44846:SF1">
    <property type="entry name" value="MANNOSYL-D-GLYCERATE TRANSPORT_METABOLISM SYSTEM REPRESSOR MNGR-RELATED"/>
    <property type="match status" value="1"/>
</dbReference>
<keyword evidence="3" id="KW-0804">Transcription</keyword>
<dbReference type="Pfam" id="PF00392">
    <property type="entry name" value="GntR"/>
    <property type="match status" value="1"/>
</dbReference>
<dbReference type="SUPFAM" id="SSF46785">
    <property type="entry name" value="Winged helix' DNA-binding domain"/>
    <property type="match status" value="1"/>
</dbReference>
<dbReference type="GO" id="GO:0045892">
    <property type="term" value="P:negative regulation of DNA-templated transcription"/>
    <property type="evidence" value="ECO:0007669"/>
    <property type="project" value="TreeGrafter"/>
</dbReference>
<proteinExistence type="predicted"/>
<dbReference type="InterPro" id="IPR011663">
    <property type="entry name" value="UTRA"/>
</dbReference>
<dbReference type="InterPro" id="IPR000524">
    <property type="entry name" value="Tscrpt_reg_HTH_GntR"/>
</dbReference>
<dbReference type="Proteomes" id="UP000198508">
    <property type="component" value="Unassembled WGS sequence"/>
</dbReference>
<dbReference type="SUPFAM" id="SSF64288">
    <property type="entry name" value="Chorismate lyase-like"/>
    <property type="match status" value="1"/>
</dbReference>
<sequence length="237" mass="26256">MKNIPAYKIVYSSLKQSIRDGSLPPGSFLPTETELCKQFNVSKTTIRKAISLLAQEGHIRVTQGRGTEVLDSSTTQKLNTVSSFTETLVQKGYSVSTRGAFIQTVRADAHIAKVLNIPEGASVYNVQRVQCADGAPIAIMENYLVADMFPNFHTGYADFISLYATLEKDYHLIITKAEETIMAATATFIESQILNVEVGEPLLISKRVTYCDRGPFDYSILKIRGDKYSYSIHLAGR</sequence>
<organism evidence="5 6">
    <name type="scientific">Enterocloster lavalensis</name>
    <dbReference type="NCBI Taxonomy" id="460384"/>
    <lineage>
        <taxon>Bacteria</taxon>
        <taxon>Bacillati</taxon>
        <taxon>Bacillota</taxon>
        <taxon>Clostridia</taxon>
        <taxon>Lachnospirales</taxon>
        <taxon>Lachnospiraceae</taxon>
        <taxon>Enterocloster</taxon>
    </lineage>
</organism>
<dbReference type="RefSeq" id="WP_092360537.1">
    <property type="nucleotide sequence ID" value="NZ_CABJCG010000001.1"/>
</dbReference>
<dbReference type="Gene3D" id="3.40.1410.10">
    <property type="entry name" value="Chorismate lyase-like"/>
    <property type="match status" value="1"/>
</dbReference>
<keyword evidence="2" id="KW-0238">DNA-binding</keyword>
<evidence type="ECO:0000256" key="3">
    <source>
        <dbReference type="ARBA" id="ARBA00023163"/>
    </source>
</evidence>
<dbReference type="SMART" id="SM00345">
    <property type="entry name" value="HTH_GNTR"/>
    <property type="match status" value="1"/>
</dbReference>